<dbReference type="GO" id="GO:0009882">
    <property type="term" value="F:blue light photoreceptor activity"/>
    <property type="evidence" value="ECO:0007669"/>
    <property type="project" value="InterPro"/>
</dbReference>
<evidence type="ECO:0000259" key="1">
    <source>
        <dbReference type="PROSITE" id="PS50925"/>
    </source>
</evidence>
<comment type="caution">
    <text evidence="2">The sequence shown here is derived from an EMBL/GenBank/DDBJ whole genome shotgun (WGS) entry which is preliminary data.</text>
</comment>
<keyword evidence="3" id="KW-1185">Reference proteome</keyword>
<dbReference type="PROSITE" id="PS50925">
    <property type="entry name" value="BLUF"/>
    <property type="match status" value="1"/>
</dbReference>
<dbReference type="AlphaFoldDB" id="A0A9X1WWC5"/>
<reference evidence="2" key="1">
    <citation type="submission" date="2022-02" db="EMBL/GenBank/DDBJ databases">
        <title>Acinetobacter A3.8 sp. nov., isolated from Sediment (Zhairuo Island).</title>
        <authorList>
            <person name="Zheng K."/>
        </authorList>
    </citation>
    <scope>NUCLEOTIDE SEQUENCE</scope>
    <source>
        <strain evidence="2">A3.8</strain>
    </source>
</reference>
<dbReference type="Pfam" id="PF04940">
    <property type="entry name" value="BLUF"/>
    <property type="match status" value="1"/>
</dbReference>
<name>A0A9X1WWC5_9GAMM</name>
<feature type="domain" description="BLUF" evidence="1">
    <location>
        <begin position="7"/>
        <end position="101"/>
    </location>
</feature>
<protein>
    <submittedName>
        <fullName evidence="2">BLUF domain-containing protein</fullName>
    </submittedName>
</protein>
<sequence>MGVNTQLARLCYASKTVKDEDEIRQDLMDILSEAVDFNGRHQVYGVLYYGNGMFFQCLEGDTEIVNPLFYEKITKDPRHSDVILLDLSDIDYIRFGTWHMKYAPFDKAMLRFFNDRGIAEFDPYVLQDQRLEDFIDYLLKL</sequence>
<dbReference type="GO" id="GO:0071949">
    <property type="term" value="F:FAD binding"/>
    <property type="evidence" value="ECO:0007669"/>
    <property type="project" value="InterPro"/>
</dbReference>
<gene>
    <name evidence="2" type="ORF">MKI79_02160</name>
</gene>
<dbReference type="InterPro" id="IPR036046">
    <property type="entry name" value="Acylphosphatase-like_dom_sf"/>
</dbReference>
<dbReference type="Proteomes" id="UP001139701">
    <property type="component" value="Unassembled WGS sequence"/>
</dbReference>
<dbReference type="EMBL" id="JAKUML010000003">
    <property type="protein sequence ID" value="MCJ8145723.1"/>
    <property type="molecule type" value="Genomic_DNA"/>
</dbReference>
<proteinExistence type="predicted"/>
<dbReference type="RefSeq" id="WP_241570432.1">
    <property type="nucleotide sequence ID" value="NZ_JAKUML010000003.1"/>
</dbReference>
<evidence type="ECO:0000313" key="3">
    <source>
        <dbReference type="Proteomes" id="UP001139701"/>
    </source>
</evidence>
<dbReference type="InterPro" id="IPR007024">
    <property type="entry name" value="BLUF_domain"/>
</dbReference>
<dbReference type="SMART" id="SM01034">
    <property type="entry name" value="BLUF"/>
    <property type="match status" value="1"/>
</dbReference>
<dbReference type="Gene3D" id="3.30.70.100">
    <property type="match status" value="1"/>
</dbReference>
<evidence type="ECO:0000313" key="2">
    <source>
        <dbReference type="EMBL" id="MCJ8145723.1"/>
    </source>
</evidence>
<organism evidence="2 3">
    <name type="scientific">Acinetobacter sedimenti</name>
    <dbReference type="NCBI Taxonomy" id="2919922"/>
    <lineage>
        <taxon>Bacteria</taxon>
        <taxon>Pseudomonadati</taxon>
        <taxon>Pseudomonadota</taxon>
        <taxon>Gammaproteobacteria</taxon>
        <taxon>Moraxellales</taxon>
        <taxon>Moraxellaceae</taxon>
        <taxon>Acinetobacter</taxon>
    </lineage>
</organism>
<accession>A0A9X1WWC5</accession>
<dbReference type="SUPFAM" id="SSF54975">
    <property type="entry name" value="Acylphosphatase/BLUF domain-like"/>
    <property type="match status" value="1"/>
</dbReference>